<dbReference type="InterPro" id="IPR014729">
    <property type="entry name" value="Rossmann-like_a/b/a_fold"/>
</dbReference>
<dbReference type="Proteomes" id="UP000503144">
    <property type="component" value="Chromosome"/>
</dbReference>
<accession>A0AAE6ZKH9</accession>
<dbReference type="RefSeq" id="WP_168809458.1">
    <property type="nucleotide sequence ID" value="NZ_CP051204.2"/>
</dbReference>
<gene>
    <name evidence="2" type="ORF">HF324_27720</name>
    <name evidence="1" type="ORF">HF329_27860</name>
</gene>
<dbReference type="Proteomes" id="UP000502421">
    <property type="component" value="Chromosome"/>
</dbReference>
<dbReference type="KEGG" id="coy:HF329_27860"/>
<keyword evidence="4" id="KW-1185">Reference proteome</keyword>
<dbReference type="EMBL" id="CP051205">
    <property type="protein sequence ID" value="QJB34914.1"/>
    <property type="molecule type" value="Genomic_DNA"/>
</dbReference>
<evidence type="ECO:0000313" key="3">
    <source>
        <dbReference type="Proteomes" id="UP000502421"/>
    </source>
</evidence>
<name>A0AAE6ZKH9_9BACT</name>
<evidence type="ECO:0000313" key="2">
    <source>
        <dbReference type="EMBL" id="QJB41425.1"/>
    </source>
</evidence>
<reference evidence="3" key="1">
    <citation type="submission" date="2020-04" db="EMBL/GenBank/DDBJ databases">
        <authorList>
            <person name="Kittiwongwattana C."/>
        </authorList>
    </citation>
    <scope>NUCLEOTIDE SEQUENCE [LARGE SCALE GENOMIC DNA]</scope>
    <source>
        <strain evidence="2">1303</strain>
        <strain evidence="3">1310</strain>
    </source>
</reference>
<dbReference type="AlphaFoldDB" id="A0AAE6ZKH9"/>
<dbReference type="EMBL" id="CP051204">
    <property type="protein sequence ID" value="QJB41425.1"/>
    <property type="molecule type" value="Genomic_DNA"/>
</dbReference>
<reference evidence="1" key="2">
    <citation type="submission" date="2020-09" db="EMBL/GenBank/DDBJ databases">
        <authorList>
            <person name="Kittiwongwattana C."/>
        </authorList>
    </citation>
    <scope>NUCLEOTIDE SEQUENCE</scope>
    <source>
        <strain evidence="1">1310</strain>
    </source>
</reference>
<proteinExistence type="predicted"/>
<protein>
    <recommendedName>
        <fullName evidence="5">Phosphoadenosine phosphosulfate reductase family protein</fullName>
    </recommendedName>
</protein>
<evidence type="ECO:0000313" key="1">
    <source>
        <dbReference type="EMBL" id="QJB34914.1"/>
    </source>
</evidence>
<sequence length="278" mass="31536">MLKIILLGLGVQSTALYLMSSMGMLPKADMAIFVDTGKEGTGTYQYLHFLQNWQACNNGLPLTVLAGKNLYQDLLHPSYSERPTSIPAFTYSPDGTIGMLRRQCTSEYKIKVMDDYIRDTIYGLPKYARRPETELWYGITTDEIERLSIPREAWKVNCYPFAGYYTTHGGATEALLWARPMSRQDVIHWYVLRELPVPPKSACVFCPYQSDASWARRKKLFPEDFAAAVAVDKAIRNSTRAGVLYPVFLHRSCKPLESVEFDSRGDKDWGECSGTCHV</sequence>
<dbReference type="Gene3D" id="3.40.50.620">
    <property type="entry name" value="HUPs"/>
    <property type="match status" value="1"/>
</dbReference>
<evidence type="ECO:0008006" key="5">
    <source>
        <dbReference type="Google" id="ProtNLM"/>
    </source>
</evidence>
<organism evidence="1 3">
    <name type="scientific">Chitinophaga oryzae</name>
    <dbReference type="NCBI Taxonomy" id="2725414"/>
    <lineage>
        <taxon>Bacteria</taxon>
        <taxon>Pseudomonadati</taxon>
        <taxon>Bacteroidota</taxon>
        <taxon>Chitinophagia</taxon>
        <taxon>Chitinophagales</taxon>
        <taxon>Chitinophagaceae</taxon>
        <taxon>Chitinophaga</taxon>
    </lineage>
</organism>
<evidence type="ECO:0000313" key="4">
    <source>
        <dbReference type="Proteomes" id="UP000503144"/>
    </source>
</evidence>